<evidence type="ECO:0000313" key="5">
    <source>
        <dbReference type="Proteomes" id="UP000251942"/>
    </source>
</evidence>
<dbReference type="Gene3D" id="1.20.120.330">
    <property type="entry name" value="Nucleotidyltransferases domain 2"/>
    <property type="match status" value="1"/>
</dbReference>
<gene>
    <name evidence="1" type="ORF">Lfee_0324</name>
    <name evidence="3" type="ORF">NCTC11978_00160</name>
    <name evidence="2" type="ORF">NCTC12022_02248</name>
</gene>
<dbReference type="Proteomes" id="UP000251942">
    <property type="component" value="Unassembled WGS sequence"/>
</dbReference>
<protein>
    <recommendedName>
        <fullName evidence="7">HEPN domain-containing protein</fullName>
    </recommendedName>
</protein>
<dbReference type="Proteomes" id="UP000054698">
    <property type="component" value="Unassembled WGS sequence"/>
</dbReference>
<evidence type="ECO:0000313" key="3">
    <source>
        <dbReference type="EMBL" id="STX37012.1"/>
    </source>
</evidence>
<dbReference type="EMBL" id="UASS01000022">
    <property type="protein sequence ID" value="SPX61508.1"/>
    <property type="molecule type" value="Genomic_DNA"/>
</dbReference>
<evidence type="ECO:0000313" key="2">
    <source>
        <dbReference type="EMBL" id="SPX61508.1"/>
    </source>
</evidence>
<dbReference type="OrthoDB" id="5651871at2"/>
<evidence type="ECO:0000313" key="1">
    <source>
        <dbReference type="EMBL" id="KTD03923.1"/>
    </source>
</evidence>
<reference evidence="1 4" key="1">
    <citation type="submission" date="2015-11" db="EMBL/GenBank/DDBJ databases">
        <title>Genomic analysis of 38 Legionella species identifies large and diverse effector repertoires.</title>
        <authorList>
            <person name="Burstein D."/>
            <person name="Amaro F."/>
            <person name="Zusman T."/>
            <person name="Lifshitz Z."/>
            <person name="Cohen O."/>
            <person name="Gilbert J.A."/>
            <person name="Pupko T."/>
            <person name="Shuman H.A."/>
            <person name="Segal G."/>
        </authorList>
    </citation>
    <scope>NUCLEOTIDE SEQUENCE [LARGE SCALE GENOMIC DNA]</scope>
    <source>
        <strain evidence="1 4">WO-44C</strain>
    </source>
</reference>
<evidence type="ECO:0008006" key="7">
    <source>
        <dbReference type="Google" id="ProtNLM"/>
    </source>
</evidence>
<sequence length="148" mass="17493">MDKRFFSPLELMRIATEHAYCAEYLLPGNAKVTMYGDSNCDTLAAITTLMYAAFELTFKAYLLHEHKKNNQHKNLMELLESGLELELSHEDRKLLKYLARHQAFRKGVDYELWEDRQDLHGFCVEIIELYERIQQLMPIELQSEYQSV</sequence>
<dbReference type="STRING" id="453.Lfee_0324"/>
<dbReference type="EMBL" id="UGNY01000001">
    <property type="protein sequence ID" value="STX37012.1"/>
    <property type="molecule type" value="Genomic_DNA"/>
</dbReference>
<dbReference type="EMBL" id="LNYB01000012">
    <property type="protein sequence ID" value="KTD03923.1"/>
    <property type="molecule type" value="Genomic_DNA"/>
</dbReference>
<evidence type="ECO:0000313" key="6">
    <source>
        <dbReference type="Proteomes" id="UP000254033"/>
    </source>
</evidence>
<dbReference type="RefSeq" id="WP_058443542.1">
    <property type="nucleotide sequence ID" value="NZ_CAAAHT010000009.1"/>
</dbReference>
<dbReference type="Proteomes" id="UP000254033">
    <property type="component" value="Unassembled WGS sequence"/>
</dbReference>
<dbReference type="AlphaFoldDB" id="A0A0W0U7B7"/>
<dbReference type="PATRIC" id="fig|453.4.peg.351"/>
<organism evidence="1 4">
    <name type="scientific">Legionella feeleii</name>
    <dbReference type="NCBI Taxonomy" id="453"/>
    <lineage>
        <taxon>Bacteria</taxon>
        <taxon>Pseudomonadati</taxon>
        <taxon>Pseudomonadota</taxon>
        <taxon>Gammaproteobacteria</taxon>
        <taxon>Legionellales</taxon>
        <taxon>Legionellaceae</taxon>
        <taxon>Legionella</taxon>
    </lineage>
</organism>
<proteinExistence type="predicted"/>
<keyword evidence="4" id="KW-1185">Reference proteome</keyword>
<accession>A0A0W0U7B7</accession>
<name>A0A0W0U7B7_9GAMM</name>
<reference evidence="5 6" key="2">
    <citation type="submission" date="2018-06" db="EMBL/GenBank/DDBJ databases">
        <authorList>
            <consortium name="Pathogen Informatics"/>
            <person name="Doyle S."/>
        </authorList>
    </citation>
    <scope>NUCLEOTIDE SEQUENCE [LARGE SCALE GENOMIC DNA]</scope>
    <source>
        <strain evidence="3 6">NCTC11978</strain>
        <strain evidence="2 5">NCTC12022</strain>
    </source>
</reference>
<evidence type="ECO:0000313" key="4">
    <source>
        <dbReference type="Proteomes" id="UP000054698"/>
    </source>
</evidence>